<sequence length="25" mass="2919">MTTVDSSHFENIIYFSQAAYNKKSH</sequence>
<evidence type="ECO:0000313" key="1">
    <source>
        <dbReference type="EMBL" id="JAD27084.1"/>
    </source>
</evidence>
<reference evidence="1" key="2">
    <citation type="journal article" date="2015" name="Data Brief">
        <title>Shoot transcriptome of the giant reed, Arundo donax.</title>
        <authorList>
            <person name="Barrero R.A."/>
            <person name="Guerrero F.D."/>
            <person name="Moolhuijzen P."/>
            <person name="Goolsby J.A."/>
            <person name="Tidwell J."/>
            <person name="Bellgard S.E."/>
            <person name="Bellgard M.I."/>
        </authorList>
    </citation>
    <scope>NUCLEOTIDE SEQUENCE</scope>
    <source>
        <tissue evidence="1">Shoot tissue taken approximately 20 cm above the soil surface</tissue>
    </source>
</reference>
<reference evidence="1" key="1">
    <citation type="submission" date="2014-09" db="EMBL/GenBank/DDBJ databases">
        <authorList>
            <person name="Magalhaes I.L.F."/>
            <person name="Oliveira U."/>
            <person name="Santos F.R."/>
            <person name="Vidigal T.H.D.A."/>
            <person name="Brescovit A.D."/>
            <person name="Santos A.J."/>
        </authorList>
    </citation>
    <scope>NUCLEOTIDE SEQUENCE</scope>
    <source>
        <tissue evidence="1">Shoot tissue taken approximately 20 cm above the soil surface</tissue>
    </source>
</reference>
<dbReference type="EMBL" id="GBRH01270811">
    <property type="protein sequence ID" value="JAD27084.1"/>
    <property type="molecule type" value="Transcribed_RNA"/>
</dbReference>
<organism evidence="1">
    <name type="scientific">Arundo donax</name>
    <name type="common">Giant reed</name>
    <name type="synonym">Donax arundinaceus</name>
    <dbReference type="NCBI Taxonomy" id="35708"/>
    <lineage>
        <taxon>Eukaryota</taxon>
        <taxon>Viridiplantae</taxon>
        <taxon>Streptophyta</taxon>
        <taxon>Embryophyta</taxon>
        <taxon>Tracheophyta</taxon>
        <taxon>Spermatophyta</taxon>
        <taxon>Magnoliopsida</taxon>
        <taxon>Liliopsida</taxon>
        <taxon>Poales</taxon>
        <taxon>Poaceae</taxon>
        <taxon>PACMAD clade</taxon>
        <taxon>Arundinoideae</taxon>
        <taxon>Arundineae</taxon>
        <taxon>Arundo</taxon>
    </lineage>
</organism>
<protein>
    <submittedName>
        <fullName evidence="1">Uncharacterized protein</fullName>
    </submittedName>
</protein>
<accession>A0A0A8YKD3</accession>
<proteinExistence type="predicted"/>
<dbReference type="AlphaFoldDB" id="A0A0A8YKD3"/>
<name>A0A0A8YKD3_ARUDO</name>